<dbReference type="EMBL" id="JABAYA010000019">
    <property type="protein sequence ID" value="KAF7730059.1"/>
    <property type="molecule type" value="Genomic_DNA"/>
</dbReference>
<protein>
    <submittedName>
        <fullName evidence="1">Uncharacterized protein</fullName>
    </submittedName>
</protein>
<proteinExistence type="predicted"/>
<dbReference type="Proteomes" id="UP000605846">
    <property type="component" value="Unassembled WGS sequence"/>
</dbReference>
<keyword evidence="2" id="KW-1185">Reference proteome</keyword>
<comment type="caution">
    <text evidence="1">The sequence shown here is derived from an EMBL/GenBank/DDBJ whole genome shotgun (WGS) entry which is preliminary data.</text>
</comment>
<organism evidence="1 2">
    <name type="scientific">Apophysomyces ossiformis</name>
    <dbReference type="NCBI Taxonomy" id="679940"/>
    <lineage>
        <taxon>Eukaryota</taxon>
        <taxon>Fungi</taxon>
        <taxon>Fungi incertae sedis</taxon>
        <taxon>Mucoromycota</taxon>
        <taxon>Mucoromycotina</taxon>
        <taxon>Mucoromycetes</taxon>
        <taxon>Mucorales</taxon>
        <taxon>Mucorineae</taxon>
        <taxon>Mucoraceae</taxon>
        <taxon>Apophysomyces</taxon>
    </lineage>
</organism>
<gene>
    <name evidence="1" type="ORF">EC973_003004</name>
</gene>
<name>A0A8H7BXG1_9FUNG</name>
<evidence type="ECO:0000313" key="2">
    <source>
        <dbReference type="Proteomes" id="UP000605846"/>
    </source>
</evidence>
<reference evidence="1" key="1">
    <citation type="submission" date="2020-01" db="EMBL/GenBank/DDBJ databases">
        <title>Genome Sequencing of Three Apophysomyces-Like Fungal Strains Confirms a Novel Fungal Genus in the Mucoromycota with divergent Burkholderia-like Endosymbiotic Bacteria.</title>
        <authorList>
            <person name="Stajich J.E."/>
            <person name="Macias A.M."/>
            <person name="Carter-House D."/>
            <person name="Lovett B."/>
            <person name="Kasson L.R."/>
            <person name="Berry K."/>
            <person name="Grigoriev I."/>
            <person name="Chang Y."/>
            <person name="Spatafora J."/>
            <person name="Kasson M.T."/>
        </authorList>
    </citation>
    <scope>NUCLEOTIDE SEQUENCE</scope>
    <source>
        <strain evidence="1">NRRL A-21654</strain>
    </source>
</reference>
<sequence length="192" mass="21055">MREEAGEGEENNGRLLDKREVTFFHKGGGERQGLLGDPGRAYRDFVEDKAPVSIPEGDKGTADDLGGLNIWRVGWEFEGEEAVADSISCGLLYKVGLPKYCPYRPFLGASPEEMFQIISALQASGAKVRRIPGGSEMVKERPVGDTVMENAVPDGSGPMLDIESPKPSPWEWLRRRVGCCWGLAERTVAGRE</sequence>
<evidence type="ECO:0000313" key="1">
    <source>
        <dbReference type="EMBL" id="KAF7730059.1"/>
    </source>
</evidence>
<accession>A0A8H7BXG1</accession>
<dbReference type="AlphaFoldDB" id="A0A8H7BXG1"/>